<feature type="region of interest" description="Disordered" evidence="1">
    <location>
        <begin position="1"/>
        <end position="134"/>
    </location>
</feature>
<reference evidence="2 3" key="1">
    <citation type="submission" date="2013-11" db="EMBL/GenBank/DDBJ databases">
        <title>The Genome Sequence of Phytophthora parasitica P1976.</title>
        <authorList>
            <consortium name="The Broad Institute Genomics Platform"/>
            <person name="Russ C."/>
            <person name="Tyler B."/>
            <person name="Panabieres F."/>
            <person name="Shan W."/>
            <person name="Tripathy S."/>
            <person name="Grunwald N."/>
            <person name="Machado M."/>
            <person name="Johnson C.S."/>
            <person name="Walker B."/>
            <person name="Young S."/>
            <person name="Zeng Q."/>
            <person name="Gargeya S."/>
            <person name="Fitzgerald M."/>
            <person name="Haas B."/>
            <person name="Abouelleil A."/>
            <person name="Allen A.W."/>
            <person name="Alvarado L."/>
            <person name="Arachchi H.M."/>
            <person name="Berlin A.M."/>
            <person name="Chapman S.B."/>
            <person name="Gainer-Dewar J."/>
            <person name="Goldberg J."/>
            <person name="Griggs A."/>
            <person name="Gujja S."/>
            <person name="Hansen M."/>
            <person name="Howarth C."/>
            <person name="Imamovic A."/>
            <person name="Ireland A."/>
            <person name="Larimer J."/>
            <person name="McCowan C."/>
            <person name="Murphy C."/>
            <person name="Pearson M."/>
            <person name="Poon T.W."/>
            <person name="Priest M."/>
            <person name="Roberts A."/>
            <person name="Saif S."/>
            <person name="Shea T."/>
            <person name="Sisk P."/>
            <person name="Sykes S."/>
            <person name="Wortman J."/>
            <person name="Nusbaum C."/>
            <person name="Birren B."/>
        </authorList>
    </citation>
    <scope>NUCLEOTIDE SEQUENCE [LARGE SCALE GENOMIC DNA]</scope>
    <source>
        <strain evidence="2 3">P1976</strain>
    </source>
</reference>
<proteinExistence type="predicted"/>
<name>A0A080ZW03_PHYNI</name>
<organism evidence="2 3">
    <name type="scientific">Phytophthora nicotianae P1976</name>
    <dbReference type="NCBI Taxonomy" id="1317066"/>
    <lineage>
        <taxon>Eukaryota</taxon>
        <taxon>Sar</taxon>
        <taxon>Stramenopiles</taxon>
        <taxon>Oomycota</taxon>
        <taxon>Peronosporomycetes</taxon>
        <taxon>Peronosporales</taxon>
        <taxon>Peronosporaceae</taxon>
        <taxon>Phytophthora</taxon>
    </lineage>
</organism>
<dbReference type="PANTHER" id="PTHR37069">
    <property type="entry name" value="DDE_TNP_1_7 DOMAIN-CONTAINING PROTEIN"/>
    <property type="match status" value="1"/>
</dbReference>
<feature type="compositionally biased region" description="Basic and acidic residues" evidence="1">
    <location>
        <begin position="30"/>
        <end position="76"/>
    </location>
</feature>
<evidence type="ECO:0000256" key="1">
    <source>
        <dbReference type="SAM" id="MobiDB-lite"/>
    </source>
</evidence>
<evidence type="ECO:0000313" key="2">
    <source>
        <dbReference type="EMBL" id="ETO70814.1"/>
    </source>
</evidence>
<dbReference type="PANTHER" id="PTHR37069:SF2">
    <property type="entry name" value="PIGGYBAC TRANSPOSABLE ELEMENT-DERIVED PROTEIN DOMAIN-CONTAINING PROTEIN"/>
    <property type="match status" value="1"/>
</dbReference>
<protein>
    <submittedName>
        <fullName evidence="2">Uncharacterized protein</fullName>
    </submittedName>
</protein>
<feature type="compositionally biased region" description="Low complexity" evidence="1">
    <location>
        <begin position="104"/>
        <end position="113"/>
    </location>
</feature>
<evidence type="ECO:0000313" key="3">
    <source>
        <dbReference type="Proteomes" id="UP000028582"/>
    </source>
</evidence>
<sequence length="385" mass="42388">SKIPIGLSNDHTYFKPGKTKTDVPSVDFFVEEKRREKTAEREGAAHEAQLKDTREPGNDRRVDEAKEDGRKSEVRPESTIPSRPDCPTQTSLIPTSPHVMDNDAPASSPSSSASPPPQTRTSGGVETETPSPLCRNLDAELEAADSSCSEYMVSNSEAIENRDPVEVVADEETNEDLLDMFADPNIALASENQNDYMRLDSDDDTEDASVFSDDDDLGPSEAAIESNGIAPDFHFDPKLLNAIGGVTEILRGNVDKTLLSDMKFKSWTDPSNVTLYPYMDEHHEARPDSWMSEDYPGIYDGDYGPTPGALNAAKTPAGAFFRLAPPDMWETIAGASGDYFEANLDKRVAVQHAKQQARIRKHRDFQDQPPKQIKEALNTLIALLT</sequence>
<dbReference type="Proteomes" id="UP000028582">
    <property type="component" value="Unassembled WGS sequence"/>
</dbReference>
<accession>A0A080ZW03</accession>
<dbReference type="EMBL" id="ANJA01002270">
    <property type="protein sequence ID" value="ETO70814.1"/>
    <property type="molecule type" value="Genomic_DNA"/>
</dbReference>
<comment type="caution">
    <text evidence="2">The sequence shown here is derived from an EMBL/GenBank/DDBJ whole genome shotgun (WGS) entry which is preliminary data.</text>
</comment>
<feature type="non-terminal residue" evidence="2">
    <location>
        <position position="1"/>
    </location>
</feature>
<gene>
    <name evidence="2" type="ORF">F444_12753</name>
</gene>
<dbReference type="AlphaFoldDB" id="A0A080ZW03"/>
<feature type="compositionally biased region" description="Polar residues" evidence="1">
    <location>
        <begin position="119"/>
        <end position="130"/>
    </location>
</feature>